<dbReference type="EMBL" id="QGNW01002540">
    <property type="protein sequence ID" value="RVW18255.1"/>
    <property type="molecule type" value="Genomic_DNA"/>
</dbReference>
<evidence type="ECO:0000313" key="2">
    <source>
        <dbReference type="Proteomes" id="UP000288805"/>
    </source>
</evidence>
<comment type="caution">
    <text evidence="1">The sequence shown here is derived from an EMBL/GenBank/DDBJ whole genome shotgun (WGS) entry which is preliminary data.</text>
</comment>
<reference evidence="1 2" key="1">
    <citation type="journal article" date="2018" name="PLoS Genet.">
        <title>Population sequencing reveals clonal diversity and ancestral inbreeding in the grapevine cultivar Chardonnay.</title>
        <authorList>
            <person name="Roach M.J."/>
            <person name="Johnson D.L."/>
            <person name="Bohlmann J."/>
            <person name="van Vuuren H.J."/>
            <person name="Jones S.J."/>
            <person name="Pretorius I.S."/>
            <person name="Schmidt S.A."/>
            <person name="Borneman A.R."/>
        </authorList>
    </citation>
    <scope>NUCLEOTIDE SEQUENCE [LARGE SCALE GENOMIC DNA]</scope>
    <source>
        <strain evidence="2">cv. Chardonnay</strain>
        <tissue evidence="1">Leaf</tissue>
    </source>
</reference>
<gene>
    <name evidence="1" type="ORF">CK203_114920</name>
</gene>
<proteinExistence type="predicted"/>
<evidence type="ECO:0000313" key="1">
    <source>
        <dbReference type="EMBL" id="RVW18255.1"/>
    </source>
</evidence>
<dbReference type="Proteomes" id="UP000288805">
    <property type="component" value="Unassembled WGS sequence"/>
</dbReference>
<protein>
    <submittedName>
        <fullName evidence="1">Uncharacterized protein</fullName>
    </submittedName>
</protein>
<sequence length="204" mass="23751">MEDGFGMDNIAVETLAHISVGYPCISSSWSQWVKNNNRPNYSQELKRVLAWPILLVGYHSFVKSGQRIMVLTPHQPRILDTTTKLVIGHRLKQELISILRNMFEAIQYFVSSKKLEDEFGMDNVAMVNGRGKITRLCDDNIRLDLKFIHNNIARVLHDILNNCYGLEMNQTNDFRLLIDVLRDPRHFMSKIIHILIVIYCFNLY</sequence>
<dbReference type="AlphaFoldDB" id="A0A438C4U5"/>
<organism evidence="1 2">
    <name type="scientific">Vitis vinifera</name>
    <name type="common">Grape</name>
    <dbReference type="NCBI Taxonomy" id="29760"/>
    <lineage>
        <taxon>Eukaryota</taxon>
        <taxon>Viridiplantae</taxon>
        <taxon>Streptophyta</taxon>
        <taxon>Embryophyta</taxon>
        <taxon>Tracheophyta</taxon>
        <taxon>Spermatophyta</taxon>
        <taxon>Magnoliopsida</taxon>
        <taxon>eudicotyledons</taxon>
        <taxon>Gunneridae</taxon>
        <taxon>Pentapetalae</taxon>
        <taxon>rosids</taxon>
        <taxon>Vitales</taxon>
        <taxon>Vitaceae</taxon>
        <taxon>Viteae</taxon>
        <taxon>Vitis</taxon>
    </lineage>
</organism>
<name>A0A438C4U5_VITVI</name>
<accession>A0A438C4U5</accession>